<keyword evidence="13" id="KW-1185">Reference proteome</keyword>
<dbReference type="Pfam" id="PF01263">
    <property type="entry name" value="Aldose_epim"/>
    <property type="match status" value="1"/>
</dbReference>
<dbReference type="CDD" id="cd09019">
    <property type="entry name" value="galactose_mutarotase_like"/>
    <property type="match status" value="1"/>
</dbReference>
<evidence type="ECO:0000256" key="1">
    <source>
        <dbReference type="ARBA" id="ARBA00001614"/>
    </source>
</evidence>
<dbReference type="GO" id="GO:0006006">
    <property type="term" value="P:glucose metabolic process"/>
    <property type="evidence" value="ECO:0007669"/>
    <property type="project" value="TreeGrafter"/>
</dbReference>
<dbReference type="AlphaFoldDB" id="A0A2N0US80"/>
<dbReference type="RefSeq" id="WP_101029115.1">
    <property type="nucleotide sequence ID" value="NZ_CABMMZ010000053.1"/>
</dbReference>
<comment type="similarity">
    <text evidence="3 8">Belongs to the aldose epimerase family.</text>
</comment>
<dbReference type="InterPro" id="IPR018052">
    <property type="entry name" value="Ald1_epimerase_CS"/>
</dbReference>
<evidence type="ECO:0000256" key="6">
    <source>
        <dbReference type="ARBA" id="ARBA00023235"/>
    </source>
</evidence>
<keyword evidence="7 8" id="KW-0119">Carbohydrate metabolism</keyword>
<gene>
    <name evidence="12" type="primary">mro</name>
    <name evidence="12" type="ORF">RBATCC27255_01108</name>
</gene>
<evidence type="ECO:0000313" key="13">
    <source>
        <dbReference type="Proteomes" id="UP000233425"/>
    </source>
</evidence>
<dbReference type="PIRSF" id="PIRSF005096">
    <property type="entry name" value="GALM"/>
    <property type="match status" value="1"/>
</dbReference>
<organism evidence="12 13">
    <name type="scientific">Ruminococcus bromii</name>
    <dbReference type="NCBI Taxonomy" id="40518"/>
    <lineage>
        <taxon>Bacteria</taxon>
        <taxon>Bacillati</taxon>
        <taxon>Bacillota</taxon>
        <taxon>Clostridia</taxon>
        <taxon>Eubacteriales</taxon>
        <taxon>Oscillospiraceae</taxon>
        <taxon>Ruminococcus</taxon>
    </lineage>
</organism>
<proteinExistence type="inferred from homology"/>
<feature type="active site" description="Proton donor" evidence="9">
    <location>
        <position position="180"/>
    </location>
</feature>
<evidence type="ECO:0000256" key="5">
    <source>
        <dbReference type="ARBA" id="ARBA00014165"/>
    </source>
</evidence>
<evidence type="ECO:0000256" key="2">
    <source>
        <dbReference type="ARBA" id="ARBA00005028"/>
    </source>
</evidence>
<comment type="pathway">
    <text evidence="2 8">Carbohydrate metabolism; hexose metabolism.</text>
</comment>
<dbReference type="PANTHER" id="PTHR10091:SF0">
    <property type="entry name" value="GALACTOSE MUTAROTASE"/>
    <property type="match status" value="1"/>
</dbReference>
<accession>A0A2N0US80</accession>
<dbReference type="InterPro" id="IPR015443">
    <property type="entry name" value="Aldose_1-epimerase"/>
</dbReference>
<evidence type="ECO:0000256" key="4">
    <source>
        <dbReference type="ARBA" id="ARBA00013185"/>
    </source>
</evidence>
<dbReference type="GO" id="GO:0004034">
    <property type="term" value="F:aldose 1-epimerase activity"/>
    <property type="evidence" value="ECO:0007669"/>
    <property type="project" value="UniProtKB-EC"/>
</dbReference>
<evidence type="ECO:0000256" key="8">
    <source>
        <dbReference type="PIRNR" id="PIRNR005096"/>
    </source>
</evidence>
<evidence type="ECO:0000256" key="7">
    <source>
        <dbReference type="ARBA" id="ARBA00023277"/>
    </source>
</evidence>
<keyword evidence="6 8" id="KW-0413">Isomerase</keyword>
<reference evidence="12" key="1">
    <citation type="journal article" date="2018" name="Environ. Microbiol.">
        <title>Sporulation capability and amylosome conservation among diverse human colonic and rumen isolates of the keystone starch-degrader Ruminococcus bromii.</title>
        <authorList>
            <person name="Mukhopadhya I."/>
            <person name="Morais S."/>
            <person name="Laverde-Gomez J."/>
            <person name="Sheridan P.O."/>
            <person name="Walker A.W."/>
            <person name="Kelly W."/>
            <person name="Klieve A.V."/>
            <person name="Ouwerkerk D."/>
            <person name="Duncan S.H."/>
            <person name="Louis P."/>
            <person name="Koropatkin N."/>
            <person name="Cockburn D."/>
            <person name="Kibler R."/>
            <person name="Cooper P.J."/>
            <person name="Sandoval C."/>
            <person name="Crost E."/>
            <person name="Juge N."/>
            <person name="Bayer E.A."/>
            <person name="Flint H.J."/>
        </authorList>
    </citation>
    <scope>NUCLEOTIDE SEQUENCE [LARGE SCALE GENOMIC DNA]</scope>
    <source>
        <strain evidence="12">ATCC 27255</strain>
    </source>
</reference>
<dbReference type="InterPro" id="IPR047215">
    <property type="entry name" value="Galactose_mutarotase-like"/>
</dbReference>
<dbReference type="UniPathway" id="UPA00242"/>
<dbReference type="InterPro" id="IPR011013">
    <property type="entry name" value="Gal_mutarotase_sf_dom"/>
</dbReference>
<evidence type="ECO:0000313" key="12">
    <source>
        <dbReference type="EMBL" id="PKD29815.1"/>
    </source>
</evidence>
<dbReference type="EC" id="5.1.3.3" evidence="4 8"/>
<evidence type="ECO:0000256" key="3">
    <source>
        <dbReference type="ARBA" id="ARBA00006206"/>
    </source>
</evidence>
<evidence type="ECO:0000256" key="9">
    <source>
        <dbReference type="PIRSR" id="PIRSR005096-1"/>
    </source>
</evidence>
<dbReference type="SUPFAM" id="SSF74650">
    <property type="entry name" value="Galactose mutarotase-like"/>
    <property type="match status" value="1"/>
</dbReference>
<name>A0A2N0US80_9FIRM</name>
<comment type="catalytic activity">
    <reaction evidence="1 8">
        <text>alpha-D-glucose = beta-D-glucose</text>
        <dbReference type="Rhea" id="RHEA:10264"/>
        <dbReference type="ChEBI" id="CHEBI:15903"/>
        <dbReference type="ChEBI" id="CHEBI:17925"/>
        <dbReference type="EC" id="5.1.3.3"/>
    </reaction>
</comment>
<feature type="binding site" evidence="10">
    <location>
        <position position="253"/>
    </location>
    <ligand>
        <name>beta-D-galactose</name>
        <dbReference type="ChEBI" id="CHEBI:27667"/>
    </ligand>
</feature>
<dbReference type="Proteomes" id="UP000233425">
    <property type="component" value="Unassembled WGS sequence"/>
</dbReference>
<dbReference type="PROSITE" id="PS00545">
    <property type="entry name" value="ALDOSE_1_EPIMERASE"/>
    <property type="match status" value="1"/>
</dbReference>
<dbReference type="GO" id="GO:0033499">
    <property type="term" value="P:galactose catabolic process via UDP-galactose, Leloir pathway"/>
    <property type="evidence" value="ECO:0007669"/>
    <property type="project" value="TreeGrafter"/>
</dbReference>
<dbReference type="GO" id="GO:0030246">
    <property type="term" value="F:carbohydrate binding"/>
    <property type="evidence" value="ECO:0007669"/>
    <property type="project" value="InterPro"/>
</dbReference>
<protein>
    <recommendedName>
        <fullName evidence="5 8">Aldose 1-epimerase</fullName>
        <ecNumber evidence="4 8">5.1.3.3</ecNumber>
    </recommendedName>
</protein>
<dbReference type="Gene3D" id="2.70.98.10">
    <property type="match status" value="1"/>
</dbReference>
<dbReference type="InterPro" id="IPR014718">
    <property type="entry name" value="GH-type_carb-bd"/>
</dbReference>
<comment type="caution">
    <text evidence="12">The sequence shown here is derived from an EMBL/GenBank/DDBJ whole genome shotgun (WGS) entry which is preliminary data.</text>
</comment>
<dbReference type="InterPro" id="IPR008183">
    <property type="entry name" value="Aldose_1/G6P_1-epimerase"/>
</dbReference>
<dbReference type="PANTHER" id="PTHR10091">
    <property type="entry name" value="ALDOSE-1-EPIMERASE"/>
    <property type="match status" value="1"/>
</dbReference>
<evidence type="ECO:0000256" key="11">
    <source>
        <dbReference type="PIRSR" id="PIRSR005096-3"/>
    </source>
</evidence>
<feature type="active site" description="Proton acceptor" evidence="9">
    <location>
        <position position="319"/>
    </location>
</feature>
<dbReference type="NCBIfam" id="NF008277">
    <property type="entry name" value="PRK11055.1"/>
    <property type="match status" value="1"/>
</dbReference>
<evidence type="ECO:0000256" key="10">
    <source>
        <dbReference type="PIRSR" id="PIRSR005096-2"/>
    </source>
</evidence>
<sequence length="355" mass="39208">MSKVRVVNFEPTSKGENTHLYTIENNSGASVTLCDLGASVVSIKVPDKNGSIRDVVLGYEHIDGYEFDGTYFGATVGRCCGRIAYGKFTLNGEDYQLPVNNGSNHLHGGFNSFSRKVWLAVVDDKVPNTVLFMLDSPDGDEGYPGNMKVFVRYTFDDENVLTIKWSAVSDKDTICNMTNHSYFNLNGHKSGKVTENHKLKINANFFIPINSNLNPTGEITPVKNTSFDFTEPKLIGNGIDRKNEQIGFANGIDHMFVLNHSDEEFVLAAEAEGIDSGITLKCYTSQKGVHVYTANYVDVSSNMGKDSATYGENPAFCLETQGFPDAVNHKTFPTTILKANENYTQTTKYIFGINK</sequence>
<feature type="binding site" evidence="11">
    <location>
        <begin position="180"/>
        <end position="182"/>
    </location>
    <ligand>
        <name>beta-D-galactose</name>
        <dbReference type="ChEBI" id="CHEBI:27667"/>
    </ligand>
</feature>
<dbReference type="EMBL" id="NNSR01000053">
    <property type="protein sequence ID" value="PKD29815.1"/>
    <property type="molecule type" value="Genomic_DNA"/>
</dbReference>